<dbReference type="InterPro" id="IPR000644">
    <property type="entry name" value="CBS_dom"/>
</dbReference>
<protein>
    <submittedName>
        <fullName evidence="4">CBS domain-containing protein</fullName>
    </submittedName>
</protein>
<dbReference type="InterPro" id="IPR051257">
    <property type="entry name" value="Diverse_CBS-Domain"/>
</dbReference>
<keyword evidence="5" id="KW-1185">Reference proteome</keyword>
<reference evidence="5" key="1">
    <citation type="journal article" date="2019" name="Int. J. Syst. Evol. Microbiol.">
        <title>The Global Catalogue of Microorganisms (GCM) 10K type strain sequencing project: providing services to taxonomists for standard genome sequencing and annotation.</title>
        <authorList>
            <consortium name="The Broad Institute Genomics Platform"/>
            <consortium name="The Broad Institute Genome Sequencing Center for Infectious Disease"/>
            <person name="Wu L."/>
            <person name="Ma J."/>
        </authorList>
    </citation>
    <scope>NUCLEOTIDE SEQUENCE [LARGE SCALE GENOMIC DNA]</scope>
    <source>
        <strain evidence="5">CCUG 55491</strain>
    </source>
</reference>
<dbReference type="Gene3D" id="3.10.580.10">
    <property type="entry name" value="CBS-domain"/>
    <property type="match status" value="1"/>
</dbReference>
<dbReference type="InterPro" id="IPR046342">
    <property type="entry name" value="CBS_dom_sf"/>
</dbReference>
<evidence type="ECO:0000256" key="1">
    <source>
        <dbReference type="ARBA" id="ARBA00023122"/>
    </source>
</evidence>
<dbReference type="PANTHER" id="PTHR43080:SF2">
    <property type="entry name" value="CBS DOMAIN-CONTAINING PROTEIN"/>
    <property type="match status" value="1"/>
</dbReference>
<comment type="caution">
    <text evidence="4">The sequence shown here is derived from an EMBL/GenBank/DDBJ whole genome shotgun (WGS) entry which is preliminary data.</text>
</comment>
<dbReference type="Pfam" id="PF00571">
    <property type="entry name" value="CBS"/>
    <property type="match status" value="2"/>
</dbReference>
<accession>A0ABW2YJV3</accession>
<evidence type="ECO:0000256" key="2">
    <source>
        <dbReference type="PROSITE-ProRule" id="PRU00703"/>
    </source>
</evidence>
<dbReference type="CDD" id="cd04622">
    <property type="entry name" value="CBS_pair_HRP1_like"/>
    <property type="match status" value="1"/>
</dbReference>
<dbReference type="PANTHER" id="PTHR43080">
    <property type="entry name" value="CBS DOMAIN-CONTAINING PROTEIN CBSX3, MITOCHONDRIAL"/>
    <property type="match status" value="1"/>
</dbReference>
<evidence type="ECO:0000313" key="4">
    <source>
        <dbReference type="EMBL" id="MFD0738376.1"/>
    </source>
</evidence>
<dbReference type="Proteomes" id="UP001597090">
    <property type="component" value="Unassembled WGS sequence"/>
</dbReference>
<feature type="domain" description="CBS" evidence="3">
    <location>
        <begin position="78"/>
        <end position="136"/>
    </location>
</feature>
<dbReference type="SMART" id="SM00116">
    <property type="entry name" value="CBS"/>
    <property type="match status" value="2"/>
</dbReference>
<feature type="domain" description="CBS" evidence="3">
    <location>
        <begin position="12"/>
        <end position="70"/>
    </location>
</feature>
<dbReference type="PROSITE" id="PS51371">
    <property type="entry name" value="CBS"/>
    <property type="match status" value="2"/>
</dbReference>
<organism evidence="4 5">
    <name type="scientific">Lysobacter koreensis</name>
    <dbReference type="NCBI Taxonomy" id="266122"/>
    <lineage>
        <taxon>Bacteria</taxon>
        <taxon>Pseudomonadati</taxon>
        <taxon>Pseudomonadota</taxon>
        <taxon>Gammaproteobacteria</taxon>
        <taxon>Lysobacterales</taxon>
        <taxon>Lysobacteraceae</taxon>
        <taxon>Lysobacter</taxon>
    </lineage>
</organism>
<dbReference type="EMBL" id="JBHTIH010000002">
    <property type="protein sequence ID" value="MFD0738376.1"/>
    <property type="molecule type" value="Genomic_DNA"/>
</dbReference>
<name>A0ABW2YJV3_9GAMM</name>
<proteinExistence type="predicted"/>
<evidence type="ECO:0000313" key="5">
    <source>
        <dbReference type="Proteomes" id="UP001597090"/>
    </source>
</evidence>
<gene>
    <name evidence="4" type="ORF">ACFQZQ_03630</name>
</gene>
<dbReference type="RefSeq" id="WP_386811302.1">
    <property type="nucleotide sequence ID" value="NZ_JBHTIH010000002.1"/>
</dbReference>
<keyword evidence="1 2" id="KW-0129">CBS domain</keyword>
<evidence type="ECO:0000259" key="3">
    <source>
        <dbReference type="PROSITE" id="PS51371"/>
    </source>
</evidence>
<sequence length="146" mass="15234">MSAGNLDVKSVMTANPAYCAPQTPLREVAQMMIDNDCGQIPVVDANQAPIGVVTDRDIAVRVVAQGRDPSTVTAQDCMSSPVTTVNADSSLADCCNTMENKQVRRVPVVAADGSLCGIVSLADVALSGRDQKTADVVKEVSEPTRG</sequence>
<dbReference type="SUPFAM" id="SSF54631">
    <property type="entry name" value="CBS-domain pair"/>
    <property type="match status" value="1"/>
</dbReference>